<keyword evidence="2 4" id="KW-0996">Nickel insertion</keyword>
<dbReference type="GO" id="GO:0016151">
    <property type="term" value="F:nickel cation binding"/>
    <property type="evidence" value="ECO:0007669"/>
    <property type="project" value="UniProtKB-UniRule"/>
</dbReference>
<reference evidence="5 6" key="1">
    <citation type="submission" date="2017-05" db="EMBL/GenBank/DDBJ databases">
        <title>Acinetobacter populi ANC 5415 (= PBJ7), whole genome shotgun sequencing project.</title>
        <authorList>
            <person name="Nemec A."/>
            <person name="Radolfova-Krizova L."/>
        </authorList>
    </citation>
    <scope>NUCLEOTIDE SEQUENCE [LARGE SCALE GENOMIC DNA]</scope>
    <source>
        <strain evidence="5 6">PBJ7</strain>
    </source>
</reference>
<comment type="subunit">
    <text evidence="4">UreD, UreF and UreG form a complex that acts as a GTP-hydrolysis-dependent molecular chaperone, activating the urease apoprotein by helping to assemble the nickel containing metallocenter of UreC. The UreE protein probably delivers the nickel.</text>
</comment>
<dbReference type="EMBL" id="NEXX01000002">
    <property type="protein sequence ID" value="OUY07571.1"/>
    <property type="molecule type" value="Genomic_DNA"/>
</dbReference>
<comment type="subcellular location">
    <subcellularLocation>
        <location evidence="4">Cytoplasm</location>
    </subcellularLocation>
</comment>
<accession>A0A1Z9YZD5</accession>
<evidence type="ECO:0000256" key="4">
    <source>
        <dbReference type="HAMAP-Rule" id="MF_01384"/>
    </source>
</evidence>
<protein>
    <recommendedName>
        <fullName evidence="4">Urease accessory protein UreD</fullName>
    </recommendedName>
</protein>
<evidence type="ECO:0000256" key="1">
    <source>
        <dbReference type="ARBA" id="ARBA00007177"/>
    </source>
</evidence>
<evidence type="ECO:0000256" key="2">
    <source>
        <dbReference type="ARBA" id="ARBA00022988"/>
    </source>
</evidence>
<evidence type="ECO:0000313" key="6">
    <source>
        <dbReference type="Proteomes" id="UP000196536"/>
    </source>
</evidence>
<evidence type="ECO:0000256" key="3">
    <source>
        <dbReference type="ARBA" id="ARBA00023186"/>
    </source>
</evidence>
<dbReference type="PANTHER" id="PTHR33643:SF1">
    <property type="entry name" value="UREASE ACCESSORY PROTEIN D"/>
    <property type="match status" value="1"/>
</dbReference>
<dbReference type="GO" id="GO:0005737">
    <property type="term" value="C:cytoplasm"/>
    <property type="evidence" value="ECO:0007669"/>
    <property type="project" value="UniProtKB-SubCell"/>
</dbReference>
<name>A0A1Z9YZD5_9GAMM</name>
<gene>
    <name evidence="4" type="primary">ureD</name>
    <name evidence="5" type="ORF">CAP51_07425</name>
</gene>
<keyword evidence="6" id="KW-1185">Reference proteome</keyword>
<proteinExistence type="inferred from homology"/>
<dbReference type="HAMAP" id="MF_01384">
    <property type="entry name" value="UreD"/>
    <property type="match status" value="1"/>
</dbReference>
<organism evidence="5 6">
    <name type="scientific">Acinetobacter populi</name>
    <dbReference type="NCBI Taxonomy" id="1582270"/>
    <lineage>
        <taxon>Bacteria</taxon>
        <taxon>Pseudomonadati</taxon>
        <taxon>Pseudomonadota</taxon>
        <taxon>Gammaproteobacteria</taxon>
        <taxon>Moraxellales</taxon>
        <taxon>Moraxellaceae</taxon>
        <taxon>Acinetobacter</taxon>
    </lineage>
</organism>
<keyword evidence="4" id="KW-0963">Cytoplasm</keyword>
<comment type="function">
    <text evidence="4">Required for maturation of urease via the functional incorporation of the urease nickel metallocenter.</text>
</comment>
<dbReference type="RefSeq" id="WP_087620119.1">
    <property type="nucleotide sequence ID" value="NZ_NEXX01000002.1"/>
</dbReference>
<dbReference type="Proteomes" id="UP000196536">
    <property type="component" value="Unassembled WGS sequence"/>
</dbReference>
<dbReference type="PANTHER" id="PTHR33643">
    <property type="entry name" value="UREASE ACCESSORY PROTEIN D"/>
    <property type="match status" value="1"/>
</dbReference>
<dbReference type="AlphaFoldDB" id="A0A1Z9YZD5"/>
<dbReference type="InterPro" id="IPR002669">
    <property type="entry name" value="UreD"/>
</dbReference>
<sequence length="290" mass="33129">MSNGLAIKQQDAQQWFARLELGFIYRDQRTIMVHRKHHGPIRVQKMLWPEKTGVCHAILVHPPAGIAGGDHLTFEIQASQHAHAVITTPGAGKWYRSNAKAAHQHIYLTVKDDAILEWLPQETMLFDGANAHSETIVHLEQKASFIGWDMLVIGRQARAETFAQGAYHNHFKLLRNDKLLVSDVLNFTGNDRFLNSCLGMNGNAVMGSLWAVAPEQFRASIDLEQQLELVRELLMRMDLPVRITLLDDVLCARFLGDDARQCHDAFAAIRARLRNYWYGLEEEFPRIWRT</sequence>
<comment type="caution">
    <text evidence="5">The sequence shown here is derived from an EMBL/GenBank/DDBJ whole genome shotgun (WGS) entry which is preliminary data.</text>
</comment>
<dbReference type="OrthoDB" id="9798842at2"/>
<evidence type="ECO:0000313" key="5">
    <source>
        <dbReference type="EMBL" id="OUY07571.1"/>
    </source>
</evidence>
<keyword evidence="3 4" id="KW-0143">Chaperone</keyword>
<dbReference type="Pfam" id="PF01774">
    <property type="entry name" value="UreD"/>
    <property type="match status" value="1"/>
</dbReference>
<comment type="similarity">
    <text evidence="1 4">Belongs to the UreD family.</text>
</comment>